<organism evidence="3 4">
    <name type="scientific">Marasmius crinis-equi</name>
    <dbReference type="NCBI Taxonomy" id="585013"/>
    <lineage>
        <taxon>Eukaryota</taxon>
        <taxon>Fungi</taxon>
        <taxon>Dikarya</taxon>
        <taxon>Basidiomycota</taxon>
        <taxon>Agaricomycotina</taxon>
        <taxon>Agaricomycetes</taxon>
        <taxon>Agaricomycetidae</taxon>
        <taxon>Agaricales</taxon>
        <taxon>Marasmiineae</taxon>
        <taxon>Marasmiaceae</taxon>
        <taxon>Marasmius</taxon>
    </lineage>
</organism>
<proteinExistence type="predicted"/>
<feature type="region of interest" description="Disordered" evidence="1">
    <location>
        <begin position="571"/>
        <end position="595"/>
    </location>
</feature>
<name>A0ABR3F6H7_9AGAR</name>
<dbReference type="SUPFAM" id="SSF81383">
    <property type="entry name" value="F-box domain"/>
    <property type="match status" value="1"/>
</dbReference>
<dbReference type="EMBL" id="JBAHYK010000862">
    <property type="protein sequence ID" value="KAL0570859.1"/>
    <property type="molecule type" value="Genomic_DNA"/>
</dbReference>
<reference evidence="3 4" key="1">
    <citation type="submission" date="2024-02" db="EMBL/GenBank/DDBJ databases">
        <title>A draft genome for the cacao thread blight pathogen Marasmius crinis-equi.</title>
        <authorList>
            <person name="Cohen S.P."/>
            <person name="Baruah I.K."/>
            <person name="Amoako-Attah I."/>
            <person name="Bukari Y."/>
            <person name="Meinhardt L.W."/>
            <person name="Bailey B.A."/>
        </authorList>
    </citation>
    <scope>NUCLEOTIDE SEQUENCE [LARGE SCALE GENOMIC DNA]</scope>
    <source>
        <strain evidence="3 4">GH-76</strain>
    </source>
</reference>
<keyword evidence="4" id="KW-1185">Reference proteome</keyword>
<feature type="domain" description="F-box" evidence="2">
    <location>
        <begin position="15"/>
        <end position="59"/>
    </location>
</feature>
<evidence type="ECO:0000313" key="3">
    <source>
        <dbReference type="EMBL" id="KAL0570859.1"/>
    </source>
</evidence>
<dbReference type="Proteomes" id="UP001465976">
    <property type="component" value="Unassembled WGS sequence"/>
</dbReference>
<dbReference type="InterPro" id="IPR001810">
    <property type="entry name" value="F-box_dom"/>
</dbReference>
<dbReference type="Gene3D" id="3.80.10.10">
    <property type="entry name" value="Ribonuclease Inhibitor"/>
    <property type="match status" value="1"/>
</dbReference>
<dbReference type="InterPro" id="IPR036047">
    <property type="entry name" value="F-box-like_dom_sf"/>
</dbReference>
<dbReference type="Pfam" id="PF12937">
    <property type="entry name" value="F-box-like"/>
    <property type="match status" value="1"/>
</dbReference>
<comment type="caution">
    <text evidence="3">The sequence shown here is derived from an EMBL/GenBank/DDBJ whole genome shotgun (WGS) entry which is preliminary data.</text>
</comment>
<accession>A0ABR3F6H7</accession>
<dbReference type="SUPFAM" id="SSF52047">
    <property type="entry name" value="RNI-like"/>
    <property type="match status" value="1"/>
</dbReference>
<evidence type="ECO:0000313" key="4">
    <source>
        <dbReference type="Proteomes" id="UP001465976"/>
    </source>
</evidence>
<evidence type="ECO:0000256" key="1">
    <source>
        <dbReference type="SAM" id="MobiDB-lite"/>
    </source>
</evidence>
<dbReference type="InterPro" id="IPR032675">
    <property type="entry name" value="LRR_dom_sf"/>
</dbReference>
<gene>
    <name evidence="3" type="ORF">V5O48_011101</name>
</gene>
<protein>
    <recommendedName>
        <fullName evidence="2">F-box domain-containing protein</fullName>
    </recommendedName>
</protein>
<sequence>MESSFLLSNTSIRLPSLPNELWIHIFCQLMNPSDILSCILACRNFSQLALPFLYRKVYFISSSTGRKDYVFCVHPWMNRVLESQGPHLTDSMVIAGATRRALEWRSPQSSASRLTCSTCCDTGASAVDSIPFPPIHTIIQRLDSSLTKLSILQAKIPSSFYTLLASGAISRLRYLYIDNSLPSDDPLQGATIQHGRIFHLPHLVELGVWGQDWAALARAITSSPCTEPLSPLDILASSSSIQTLRVSWEFTSIGLELPLRFLPKLTSLHLHMEPNRGNEREKRCDIEPTMAFLRLCTQLEELYIWGKLPKLSPYPGEHGGIPWLRLYHGPLELLPVVIGTRCRTHLEELTITTPNAAMRPLVGSIVRVLMKLDAPGLRKLELTCKEWDGQLMFCVAKKFLKLVSLQIAYEVGELDENDLIALGLFPLGHLRHLSTFHLYEIPPPPSPNSSPRISCPDSIPDPGLWKFRLMRRELIHGEREVQSAKPRSCVYPRHSGGYRRSRQRLEQTPTLDDEVALRILKKWKRFVNKGSLSEVKLVERSKVWTRGRDSGSKEWSEWRVGVVDHASEETWDSQKRTLAHGMEGPSSPFPQSDVRSLEAIEIDD</sequence>
<evidence type="ECO:0000259" key="2">
    <source>
        <dbReference type="Pfam" id="PF12937"/>
    </source>
</evidence>